<dbReference type="PATRIC" id="fig|86416.3.peg.4253"/>
<evidence type="ECO:0000256" key="1">
    <source>
        <dbReference type="ARBA" id="ARBA00004167"/>
    </source>
</evidence>
<keyword evidence="7" id="KW-0811">Translocation</keyword>
<gene>
    <name evidence="9" type="ORF">Clopa_4246</name>
</gene>
<dbReference type="InterPro" id="IPR003369">
    <property type="entry name" value="TatA/B/E"/>
</dbReference>
<dbReference type="PANTHER" id="PTHR33162">
    <property type="entry name" value="SEC-INDEPENDENT PROTEIN TRANSLOCASE PROTEIN TATA, CHLOROPLASTIC"/>
    <property type="match status" value="1"/>
</dbReference>
<accession>R4KEH5</accession>
<comment type="subcellular location">
    <subcellularLocation>
        <location evidence="1">Membrane</location>
        <topology evidence="1">Single-pass membrane protein</topology>
    </subcellularLocation>
</comment>
<evidence type="ECO:0000256" key="8">
    <source>
        <dbReference type="ARBA" id="ARBA00023136"/>
    </source>
</evidence>
<keyword evidence="3" id="KW-1003">Cell membrane</keyword>
<dbReference type="GO" id="GO:0008320">
    <property type="term" value="F:protein transmembrane transporter activity"/>
    <property type="evidence" value="ECO:0007669"/>
    <property type="project" value="InterPro"/>
</dbReference>
<evidence type="ECO:0000313" key="10">
    <source>
        <dbReference type="Proteomes" id="UP000013523"/>
    </source>
</evidence>
<dbReference type="PRINTS" id="PR01506">
    <property type="entry name" value="TATBPROTEIN"/>
</dbReference>
<dbReference type="Gene3D" id="1.20.5.3310">
    <property type="match status" value="1"/>
</dbReference>
<keyword evidence="10" id="KW-1185">Reference proteome</keyword>
<keyword evidence="4" id="KW-0812">Transmembrane</keyword>
<evidence type="ECO:0000256" key="5">
    <source>
        <dbReference type="ARBA" id="ARBA00022927"/>
    </source>
</evidence>
<dbReference type="GO" id="GO:0016020">
    <property type="term" value="C:membrane"/>
    <property type="evidence" value="ECO:0007669"/>
    <property type="project" value="UniProtKB-SubCell"/>
</dbReference>
<proteinExistence type="predicted"/>
<dbReference type="Proteomes" id="UP000013523">
    <property type="component" value="Chromosome"/>
</dbReference>
<sequence length="103" mass="11647">MFNIGFGELILILLIAFLVVGPQDLPKVARALARALKYFRGIVDEVKQSVNLDSELTEISNVKKEIQQTVKNVNPLNNIDNEIKDVKEELQSTEKVFKKSSNF</sequence>
<protein>
    <submittedName>
        <fullName evidence="9">Twin arginine-targeting protein translocase TatB</fullName>
    </submittedName>
</protein>
<evidence type="ECO:0000256" key="6">
    <source>
        <dbReference type="ARBA" id="ARBA00022989"/>
    </source>
</evidence>
<evidence type="ECO:0000256" key="3">
    <source>
        <dbReference type="ARBA" id="ARBA00022475"/>
    </source>
</evidence>
<dbReference type="STRING" id="86416.Clopa_4246"/>
<dbReference type="OrthoDB" id="9800908at2"/>
<dbReference type="EMBL" id="CP003261">
    <property type="protein sequence ID" value="AGK98969.1"/>
    <property type="molecule type" value="Genomic_DNA"/>
</dbReference>
<keyword evidence="2" id="KW-0813">Transport</keyword>
<reference evidence="9 10" key="1">
    <citation type="submission" date="2012-01" db="EMBL/GenBank/DDBJ databases">
        <title>Complete sequence of chromosome of Clostridium pasteurianum BC1.</title>
        <authorList>
            <consortium name="US DOE Joint Genome Institute"/>
            <person name="Lucas S."/>
            <person name="Han J."/>
            <person name="Lapidus A."/>
            <person name="Cheng J.-F."/>
            <person name="Goodwin L."/>
            <person name="Pitluck S."/>
            <person name="Peters L."/>
            <person name="Mikhailova N."/>
            <person name="Teshima H."/>
            <person name="Detter J.C."/>
            <person name="Han C."/>
            <person name="Tapia R."/>
            <person name="Land M."/>
            <person name="Hauser L."/>
            <person name="Kyrpides N."/>
            <person name="Ivanova N."/>
            <person name="Pagani I."/>
            <person name="Dunn J."/>
            <person name="Taghavi S."/>
            <person name="Francis A."/>
            <person name="van der Lelie D."/>
            <person name="Woyke T."/>
        </authorList>
    </citation>
    <scope>NUCLEOTIDE SEQUENCE [LARGE SCALE GENOMIC DNA]</scope>
    <source>
        <strain evidence="9 10">BC1</strain>
    </source>
</reference>
<keyword evidence="8" id="KW-0472">Membrane</keyword>
<dbReference type="GO" id="GO:0043953">
    <property type="term" value="P:protein transport by the Tat complex"/>
    <property type="evidence" value="ECO:0007669"/>
    <property type="project" value="InterPro"/>
</dbReference>
<dbReference type="PANTHER" id="PTHR33162:SF1">
    <property type="entry name" value="SEC-INDEPENDENT PROTEIN TRANSLOCASE PROTEIN TATA, CHLOROPLASTIC"/>
    <property type="match status" value="1"/>
</dbReference>
<dbReference type="eggNOG" id="COG1826">
    <property type="taxonomic scope" value="Bacteria"/>
</dbReference>
<evidence type="ECO:0000313" key="9">
    <source>
        <dbReference type="EMBL" id="AGK98969.1"/>
    </source>
</evidence>
<organism evidence="9 10">
    <name type="scientific">Clostridium pasteurianum BC1</name>
    <dbReference type="NCBI Taxonomy" id="86416"/>
    <lineage>
        <taxon>Bacteria</taxon>
        <taxon>Bacillati</taxon>
        <taxon>Bacillota</taxon>
        <taxon>Clostridia</taxon>
        <taxon>Eubacteriales</taxon>
        <taxon>Clostridiaceae</taxon>
        <taxon>Clostridium</taxon>
    </lineage>
</organism>
<name>R4KEH5_CLOPA</name>
<dbReference type="AlphaFoldDB" id="R4KEH5"/>
<keyword evidence="5" id="KW-0653">Protein transport</keyword>
<dbReference type="NCBIfam" id="TIGR01410">
    <property type="entry name" value="tatB"/>
    <property type="match status" value="1"/>
</dbReference>
<keyword evidence="6" id="KW-1133">Transmembrane helix</keyword>
<evidence type="ECO:0000256" key="2">
    <source>
        <dbReference type="ARBA" id="ARBA00022448"/>
    </source>
</evidence>
<dbReference type="InterPro" id="IPR018448">
    <property type="entry name" value="TatB"/>
</dbReference>
<dbReference type="RefSeq" id="WP_015617243.1">
    <property type="nucleotide sequence ID" value="NC_021182.1"/>
</dbReference>
<dbReference type="Pfam" id="PF02416">
    <property type="entry name" value="TatA_B_E"/>
    <property type="match status" value="1"/>
</dbReference>
<dbReference type="HOGENOM" id="CLU_086034_1_5_9"/>
<dbReference type="KEGG" id="cpas:Clopa_4246"/>
<evidence type="ECO:0000256" key="4">
    <source>
        <dbReference type="ARBA" id="ARBA00022692"/>
    </source>
</evidence>
<evidence type="ECO:0000256" key="7">
    <source>
        <dbReference type="ARBA" id="ARBA00023010"/>
    </source>
</evidence>